<gene>
    <name evidence="1" type="ORF">LCGC14_2786470</name>
</gene>
<comment type="caution">
    <text evidence="1">The sequence shown here is derived from an EMBL/GenBank/DDBJ whole genome shotgun (WGS) entry which is preliminary data.</text>
</comment>
<reference evidence="1" key="1">
    <citation type="journal article" date="2015" name="Nature">
        <title>Complex archaea that bridge the gap between prokaryotes and eukaryotes.</title>
        <authorList>
            <person name="Spang A."/>
            <person name="Saw J.H."/>
            <person name="Jorgensen S.L."/>
            <person name="Zaremba-Niedzwiedzka K."/>
            <person name="Martijn J."/>
            <person name="Lind A.E."/>
            <person name="van Eijk R."/>
            <person name="Schleper C."/>
            <person name="Guy L."/>
            <person name="Ettema T.J."/>
        </authorList>
    </citation>
    <scope>NUCLEOTIDE SEQUENCE</scope>
</reference>
<dbReference type="AlphaFoldDB" id="A0A0F9BIB4"/>
<evidence type="ECO:0000313" key="1">
    <source>
        <dbReference type="EMBL" id="KKK84126.1"/>
    </source>
</evidence>
<accession>A0A0F9BIB4</accession>
<feature type="non-terminal residue" evidence="1">
    <location>
        <position position="48"/>
    </location>
</feature>
<proteinExistence type="predicted"/>
<protein>
    <submittedName>
        <fullName evidence="1">Uncharacterized protein</fullName>
    </submittedName>
</protein>
<name>A0A0F9BIB4_9ZZZZ</name>
<dbReference type="EMBL" id="LAZR01051910">
    <property type="protein sequence ID" value="KKK84126.1"/>
    <property type="molecule type" value="Genomic_DNA"/>
</dbReference>
<sequence>MKPVGYLINEKSGLRGERGEYYDYVVAGNGVFIEAEGDLMAARIPISR</sequence>
<organism evidence="1">
    <name type="scientific">marine sediment metagenome</name>
    <dbReference type="NCBI Taxonomy" id="412755"/>
    <lineage>
        <taxon>unclassified sequences</taxon>
        <taxon>metagenomes</taxon>
        <taxon>ecological metagenomes</taxon>
    </lineage>
</organism>